<dbReference type="InterPro" id="IPR003604">
    <property type="entry name" value="Matrin/U1-like-C_Znf_C2H2"/>
</dbReference>
<evidence type="ECO:0000313" key="2">
    <source>
        <dbReference type="EMBL" id="CUG87866.1"/>
    </source>
</evidence>
<dbReference type="EMBL" id="CYKH01001595">
    <property type="protein sequence ID" value="CUG87866.1"/>
    <property type="molecule type" value="Genomic_DNA"/>
</dbReference>
<dbReference type="VEuPathDB" id="TriTrypDB:BSAL_12430"/>
<reference evidence="3" key="1">
    <citation type="submission" date="2015-09" db="EMBL/GenBank/DDBJ databases">
        <authorList>
            <consortium name="Pathogen Informatics"/>
        </authorList>
    </citation>
    <scope>NUCLEOTIDE SEQUENCE [LARGE SCALE GENOMIC DNA]</scope>
    <source>
        <strain evidence="3">Lake Konstanz</strain>
    </source>
</reference>
<dbReference type="Proteomes" id="UP000051952">
    <property type="component" value="Unassembled WGS sequence"/>
</dbReference>
<dbReference type="PROSITE" id="PS00028">
    <property type="entry name" value="ZINC_FINGER_C2H2_1"/>
    <property type="match status" value="2"/>
</dbReference>
<dbReference type="AlphaFoldDB" id="A0A0S4JCV7"/>
<evidence type="ECO:0000259" key="1">
    <source>
        <dbReference type="PROSITE" id="PS00028"/>
    </source>
</evidence>
<dbReference type="SUPFAM" id="SSF57667">
    <property type="entry name" value="beta-beta-alpha zinc fingers"/>
    <property type="match status" value="1"/>
</dbReference>
<dbReference type="OrthoDB" id="434647at2759"/>
<name>A0A0S4JCV7_BODSA</name>
<gene>
    <name evidence="2" type="ORF">BSAL_12430</name>
</gene>
<accession>A0A0S4JCV7</accession>
<dbReference type="SMART" id="SM00451">
    <property type="entry name" value="ZnF_U1"/>
    <property type="match status" value="2"/>
</dbReference>
<feature type="domain" description="C2H2-type" evidence="1">
    <location>
        <begin position="354"/>
        <end position="376"/>
    </location>
</feature>
<dbReference type="GO" id="GO:0003676">
    <property type="term" value="F:nucleic acid binding"/>
    <property type="evidence" value="ECO:0007669"/>
    <property type="project" value="InterPro"/>
</dbReference>
<dbReference type="InterPro" id="IPR013087">
    <property type="entry name" value="Znf_C2H2_type"/>
</dbReference>
<feature type="domain" description="C2H2-type" evidence="1">
    <location>
        <begin position="318"/>
        <end position="340"/>
    </location>
</feature>
<dbReference type="InterPro" id="IPR036236">
    <property type="entry name" value="Znf_C2H2_sf"/>
</dbReference>
<keyword evidence="3" id="KW-1185">Reference proteome</keyword>
<sequence length="414" mass="45022">MLLGFLTVTGRPHGQKDPVHSLTRKLESIVRKHLSSKSKKSVSHVRSIVNHGKLLAADACSVDECSADVVCLIFVGAVAEGACTSLLMESDDLEEEVNVEEFIADVRQKSPGSTILSLTHFTDGTGSPVLNKRQAEMLATSHKSAGATAAIVGFTQPMSPKDSPPAEIILDQCIHKIESAFSTGFVLSGEWPNDKRHWRAPSPPGQADPEMDAFRASTKNDRPVSQPQAVVDNERVMGMGSNFESVLFPNIASKSIGPTVPETLSKAERSAVLGALGATGFELALDMYKYGVVTVKSVQVVAAEKTPPRLLQSNEFWCSACESVVSGRPNWEKHLVSNPHTKRMEQGVIATYTCIPCNTDICGEINLNQHLQGVKHKRKADFYSFTCPTCKNNFTGQPEFIQHRKSACPLKDFC</sequence>
<proteinExistence type="predicted"/>
<protein>
    <submittedName>
        <fullName evidence="2">Zinc finger protein, putative</fullName>
    </submittedName>
</protein>
<organism evidence="2 3">
    <name type="scientific">Bodo saltans</name>
    <name type="common">Flagellated protozoan</name>
    <dbReference type="NCBI Taxonomy" id="75058"/>
    <lineage>
        <taxon>Eukaryota</taxon>
        <taxon>Discoba</taxon>
        <taxon>Euglenozoa</taxon>
        <taxon>Kinetoplastea</taxon>
        <taxon>Metakinetoplastina</taxon>
        <taxon>Eubodonida</taxon>
        <taxon>Bodonidae</taxon>
        <taxon>Bodo</taxon>
    </lineage>
</organism>
<dbReference type="GO" id="GO:0008270">
    <property type="term" value="F:zinc ion binding"/>
    <property type="evidence" value="ECO:0007669"/>
    <property type="project" value="InterPro"/>
</dbReference>
<evidence type="ECO:0000313" key="3">
    <source>
        <dbReference type="Proteomes" id="UP000051952"/>
    </source>
</evidence>